<proteinExistence type="predicted"/>
<keyword evidence="7" id="KW-1185">Reference proteome</keyword>
<dbReference type="PANTHER" id="PTHR30385:SF4">
    <property type="entry name" value="RNA POLYMERASE SIGMA-E FACTOR"/>
    <property type="match status" value="1"/>
</dbReference>
<evidence type="ECO:0000256" key="3">
    <source>
        <dbReference type="ARBA" id="ARBA00023125"/>
    </source>
</evidence>
<evidence type="ECO:0000256" key="1">
    <source>
        <dbReference type="ARBA" id="ARBA00023015"/>
    </source>
</evidence>
<dbReference type="Gene3D" id="1.10.10.10">
    <property type="entry name" value="Winged helix-like DNA-binding domain superfamily/Winged helix DNA-binding domain"/>
    <property type="match status" value="1"/>
</dbReference>
<dbReference type="SUPFAM" id="SSF88946">
    <property type="entry name" value="Sigma2 domain of RNA polymerase sigma factors"/>
    <property type="match status" value="1"/>
</dbReference>
<reference evidence="6 7" key="1">
    <citation type="submission" date="2021-02" db="EMBL/GenBank/DDBJ databases">
        <title>De Novo genome assembly of isolated myxobacteria.</title>
        <authorList>
            <person name="Stevens D.C."/>
        </authorList>
    </citation>
    <scope>NUCLEOTIDE SEQUENCE [LARGE SCALE GENOMIC DNA]</scope>
    <source>
        <strain evidence="6 7">SCHIC003</strain>
    </source>
</reference>
<dbReference type="EMBL" id="CP071091">
    <property type="protein sequence ID" value="QSQ18335.1"/>
    <property type="molecule type" value="Genomic_DNA"/>
</dbReference>
<dbReference type="InterPro" id="IPR036388">
    <property type="entry name" value="WH-like_DNA-bd_sf"/>
</dbReference>
<keyword evidence="4" id="KW-0804">Transcription</keyword>
<dbReference type="InterPro" id="IPR013325">
    <property type="entry name" value="RNA_pol_sigma_r2"/>
</dbReference>
<protein>
    <submittedName>
        <fullName evidence="6">Sigma-70 family RNA polymerase sigma factor</fullName>
    </submittedName>
</protein>
<keyword evidence="1" id="KW-0805">Transcription regulation</keyword>
<dbReference type="NCBIfam" id="TIGR02937">
    <property type="entry name" value="sigma70-ECF"/>
    <property type="match status" value="1"/>
</dbReference>
<keyword evidence="3" id="KW-0238">DNA-binding</keyword>
<dbReference type="SUPFAM" id="SSF88659">
    <property type="entry name" value="Sigma3 and sigma4 domains of RNA polymerase sigma factors"/>
    <property type="match status" value="1"/>
</dbReference>
<dbReference type="PANTHER" id="PTHR30385">
    <property type="entry name" value="SIGMA FACTOR F FLAGELLAR"/>
    <property type="match status" value="1"/>
</dbReference>
<evidence type="ECO:0000256" key="2">
    <source>
        <dbReference type="ARBA" id="ARBA00023082"/>
    </source>
</evidence>
<feature type="compositionally biased region" description="Polar residues" evidence="5">
    <location>
        <begin position="154"/>
        <end position="169"/>
    </location>
</feature>
<dbReference type="Proteomes" id="UP000663090">
    <property type="component" value="Chromosome"/>
</dbReference>
<gene>
    <name evidence="6" type="ORF">JY572_20215</name>
</gene>
<evidence type="ECO:0000313" key="6">
    <source>
        <dbReference type="EMBL" id="QSQ18335.1"/>
    </source>
</evidence>
<feature type="region of interest" description="Disordered" evidence="5">
    <location>
        <begin position="152"/>
        <end position="177"/>
    </location>
</feature>
<name>A0ABX7NHV1_9BACT</name>
<dbReference type="RefSeq" id="WP_206719936.1">
    <property type="nucleotide sequence ID" value="NZ_CP071091.1"/>
</dbReference>
<evidence type="ECO:0000256" key="5">
    <source>
        <dbReference type="SAM" id="MobiDB-lite"/>
    </source>
</evidence>
<keyword evidence="2" id="KW-0731">Sigma factor</keyword>
<accession>A0ABX7NHV1</accession>
<sequence length="267" mass="29701">MDRNACHRNGERKERKLSGYVSASRRQAELVTLVMRARASGDAALERRLSEEMLKSVRPIIRRVIGSLLARAGSLEPRDLEQVAREAVLRALTKYDDTRGSQSFGEVAFFRIRSACEQHTRMHSSDVHLSDGDYKRRTLRTRAREERSVVRVQSLDSPSQFSDDSSVAESRSGELEASLREMSGVDAGDESPEALLLAAERRALVLGAMRRLSSENQELVSLVFGFDGAPQSVRSLAEAWGTPKSRVNRMLASALEELRELLADEGA</sequence>
<dbReference type="InterPro" id="IPR014284">
    <property type="entry name" value="RNA_pol_sigma-70_dom"/>
</dbReference>
<evidence type="ECO:0000256" key="4">
    <source>
        <dbReference type="ARBA" id="ARBA00023163"/>
    </source>
</evidence>
<dbReference type="InterPro" id="IPR013324">
    <property type="entry name" value="RNA_pol_sigma_r3/r4-like"/>
</dbReference>
<organism evidence="6 7">
    <name type="scientific">Myxococcus landrumensis</name>
    <dbReference type="NCBI Taxonomy" id="2813577"/>
    <lineage>
        <taxon>Bacteria</taxon>
        <taxon>Pseudomonadati</taxon>
        <taxon>Myxococcota</taxon>
        <taxon>Myxococcia</taxon>
        <taxon>Myxococcales</taxon>
        <taxon>Cystobacterineae</taxon>
        <taxon>Myxococcaceae</taxon>
        <taxon>Myxococcus</taxon>
    </lineage>
</organism>
<evidence type="ECO:0000313" key="7">
    <source>
        <dbReference type="Proteomes" id="UP000663090"/>
    </source>
</evidence>